<dbReference type="SUPFAM" id="SSF49562">
    <property type="entry name" value="C2 domain (Calcium/lipid-binding domain, CaLB)"/>
    <property type="match status" value="2"/>
</dbReference>
<feature type="region of interest" description="Disordered" evidence="4">
    <location>
        <begin position="522"/>
        <end position="706"/>
    </location>
</feature>
<dbReference type="GO" id="GO:0006886">
    <property type="term" value="P:intracellular protein transport"/>
    <property type="evidence" value="ECO:0007669"/>
    <property type="project" value="InterPro"/>
</dbReference>
<dbReference type="InterPro" id="IPR013083">
    <property type="entry name" value="Znf_RING/FYVE/PHD"/>
</dbReference>
<feature type="compositionally biased region" description="Basic and acidic residues" evidence="4">
    <location>
        <begin position="688"/>
        <end position="703"/>
    </location>
</feature>
<keyword evidence="3" id="KW-0472">Membrane</keyword>
<dbReference type="FunFam" id="2.60.40.150:FF:000006">
    <property type="entry name" value="Synaptotagmin-like 5, isoform CRA_a"/>
    <property type="match status" value="1"/>
</dbReference>
<dbReference type="CDD" id="cd15747">
    <property type="entry name" value="FYVE_Slp3_4_5"/>
    <property type="match status" value="1"/>
</dbReference>
<feature type="region of interest" description="Disordered" evidence="4">
    <location>
        <begin position="803"/>
        <end position="865"/>
    </location>
</feature>
<dbReference type="Gene3D" id="3.30.40.10">
    <property type="entry name" value="Zinc/RING finger domain, C3HC4 (zinc finger)"/>
    <property type="match status" value="1"/>
</dbReference>
<keyword evidence="2" id="KW-0677">Repeat</keyword>
<dbReference type="InterPro" id="IPR010911">
    <property type="entry name" value="Rab_BD"/>
</dbReference>
<feature type="compositionally biased region" description="Polar residues" evidence="4">
    <location>
        <begin position="543"/>
        <end position="572"/>
    </location>
</feature>
<name>A0A6J8BPM4_MYTCO</name>
<dbReference type="CDD" id="cd08521">
    <property type="entry name" value="C2A_SLP"/>
    <property type="match status" value="1"/>
</dbReference>
<feature type="region of interest" description="Disordered" evidence="4">
    <location>
        <begin position="1155"/>
        <end position="1188"/>
    </location>
</feature>
<feature type="compositionally biased region" description="Basic residues" evidence="4">
    <location>
        <begin position="453"/>
        <end position="463"/>
    </location>
</feature>
<dbReference type="InterPro" id="IPR035892">
    <property type="entry name" value="C2_domain_sf"/>
</dbReference>
<dbReference type="InterPro" id="IPR043567">
    <property type="entry name" value="SYTL1-5_C2B"/>
</dbReference>
<dbReference type="Pfam" id="PF02318">
    <property type="entry name" value="FYVE_2"/>
    <property type="match status" value="1"/>
</dbReference>
<gene>
    <name evidence="7" type="ORF">MCOR_19911</name>
</gene>
<feature type="region of interest" description="Disordered" evidence="4">
    <location>
        <begin position="1510"/>
        <end position="1534"/>
    </location>
</feature>
<evidence type="ECO:0000256" key="1">
    <source>
        <dbReference type="ARBA" id="ARBA00004370"/>
    </source>
</evidence>
<dbReference type="GO" id="GO:0031267">
    <property type="term" value="F:small GTPase binding"/>
    <property type="evidence" value="ECO:0007669"/>
    <property type="project" value="InterPro"/>
</dbReference>
<dbReference type="PROSITE" id="PS50004">
    <property type="entry name" value="C2"/>
    <property type="match status" value="2"/>
</dbReference>
<dbReference type="GO" id="GO:0005886">
    <property type="term" value="C:plasma membrane"/>
    <property type="evidence" value="ECO:0007669"/>
    <property type="project" value="TreeGrafter"/>
</dbReference>
<dbReference type="InterPro" id="IPR011011">
    <property type="entry name" value="Znf_FYVE_PHD"/>
</dbReference>
<feature type="domain" description="RabBD" evidence="6">
    <location>
        <begin position="6"/>
        <end position="123"/>
    </location>
</feature>
<feature type="compositionally biased region" description="Polar residues" evidence="4">
    <location>
        <begin position="348"/>
        <end position="393"/>
    </location>
</feature>
<dbReference type="CDD" id="cd04020">
    <property type="entry name" value="C2B_SLP_1-2-3-4"/>
    <property type="match status" value="1"/>
</dbReference>
<dbReference type="GO" id="GO:0042043">
    <property type="term" value="F:neurexin family protein binding"/>
    <property type="evidence" value="ECO:0007669"/>
    <property type="project" value="TreeGrafter"/>
</dbReference>
<feature type="region of interest" description="Disordered" evidence="4">
    <location>
        <begin position="1066"/>
        <end position="1109"/>
    </location>
</feature>
<feature type="compositionally biased region" description="Basic and acidic residues" evidence="4">
    <location>
        <begin position="324"/>
        <end position="346"/>
    </location>
</feature>
<dbReference type="PANTHER" id="PTHR45716">
    <property type="entry name" value="BITESIZE, ISOFORM I"/>
    <property type="match status" value="1"/>
</dbReference>
<organism evidence="7 8">
    <name type="scientific">Mytilus coruscus</name>
    <name type="common">Sea mussel</name>
    <dbReference type="NCBI Taxonomy" id="42192"/>
    <lineage>
        <taxon>Eukaryota</taxon>
        <taxon>Metazoa</taxon>
        <taxon>Spiralia</taxon>
        <taxon>Lophotrochozoa</taxon>
        <taxon>Mollusca</taxon>
        <taxon>Bivalvia</taxon>
        <taxon>Autobranchia</taxon>
        <taxon>Pteriomorphia</taxon>
        <taxon>Mytilida</taxon>
        <taxon>Mytiloidea</taxon>
        <taxon>Mytilidae</taxon>
        <taxon>Mytilinae</taxon>
        <taxon>Mytilus</taxon>
    </lineage>
</organism>
<feature type="compositionally biased region" description="Polar residues" evidence="4">
    <location>
        <begin position="421"/>
        <end position="433"/>
    </location>
</feature>
<feature type="compositionally biased region" description="Basic and acidic residues" evidence="4">
    <location>
        <begin position="1169"/>
        <end position="1184"/>
    </location>
</feature>
<dbReference type="PRINTS" id="PR00399">
    <property type="entry name" value="SYNAPTOTAGMN"/>
</dbReference>
<feature type="compositionally biased region" description="Basic and acidic residues" evidence="4">
    <location>
        <begin position="146"/>
        <end position="158"/>
    </location>
</feature>
<feature type="compositionally biased region" description="Basic and acidic residues" evidence="4">
    <location>
        <begin position="174"/>
        <end position="190"/>
    </location>
</feature>
<feature type="compositionally biased region" description="Basic and acidic residues" evidence="4">
    <location>
        <begin position="587"/>
        <end position="601"/>
    </location>
</feature>
<proteinExistence type="predicted"/>
<sequence>MSMESLINLDTLTEEERKIILSVLKKDDELKKSQDRKIGHLKLEIQAIRMKSVLRNGDDLSKICARCHAELGFLFNRGDLCPKCHFRVCRACQEQGLAGTWLCTLCHKQRQLKFFMEEWNKKGKPNKKTGTDLVKASIVRQRRPGRVNDDTSQVEKSRGVQNGNPVQNGTAFRSKKEAENERIEYPNDSDKRKLSQLFDSFKLGKSSEKTEQLESKHQVSVKKLTTKRYDDSDESSSSDDDRSSRDSSPNVTHRMTDTRSADDFVTASNLTRGVLQRNYSDDSDQTAMSDETPFMKNTGSTETQIRVDIHSDSSGTTPKKIKPSKFDQETAGKIKDHKSNHIHDQVVRTGSMSSYRSTSPENIDTPSLQKRQTYQQNRSPSPYSFDSIPSSHADSPLSKKRFSSELYRQDSDADSRVSGVSGISGTAEHSGTESVVKDSGEEDYTVEELSNIRFRRVSRKNGKSQRSSEHSPIDDEEVHRRGSSGKGRVHVVDLPEAKGFVQISEISLTDIEKDVENDSDAFLNLDFVPPPSSNSHGKGVNLSDKSAGSPITNEEAQKLSQKSVVDSKQNIPRNVKRQVVTSANCEISDKSVSKTEPKIDAKIVQNVHSLQSPRESQFTKKLKSSEKSEKSNKRTEKGSSEQFQRDFGGKKIGIKQSQLESKQIPKTSKIQAASQESKKNVATSELDVSQKKNKDQKSKKSVEANKINKQMKTFGAEGRDLSFEELISEKDANSKHSVDSEFDEIFNIAMADLSVDESTTDMSDAGSFNRAKGKKIKKLMKKRKIEKKEKDLSIGIKMDKDPEDLKNKENIESMKNIHEVKEDSKHRKEFSVDMKAEMSDKNKYGKREKKSKEENKNEVTKQNIERANEEKRFNIQNKSADIQQINRVEQSVEVTLSKSQNVENTQLERSVTPELVTEEVINPVRIVREEASTLQIAKFEKIEFSITKNFDKDGKQKGSKQDQLDSKMEKTDKKLGKNLSSGETIRESKDCAVGIPSMVSEEFEQMSEINFDDLTMEQIGELMRRKVIPMDEQILNLIEFSQNREKLSPALIATGSCDSDELSIIQEESEPSESDTSTEQNQMPLGNTEQEDSSVTKETHTEDLKQNIGEINTMGVLEQVKSSEYELRTRNEKVSIPTQNVEVHGHDVISEVSSELENSVPIDSSSKQENIEKSISVDKDESKNARTSTKDLQQFYQEIKEQVALECYMETQKLKNSQTDSIHSITDENLPEDFNDSQTSTQTVIKDKKELISKHSKDDQMGDGKTDSLKAEIFSEYYGKSDFSSKPIKNLQNENIECLQETEKHHGIATDKDIQSDVSKLSEKDITVDGHKSVDLEVNLIISQSETSSKSVVQNQFSPRASSFTREVDESDDESSVVLVSNECRSPVKTVGEMKIEIASSPVEKKTFETDDIRQPSYMAESTPERTYNKPKDDTPHPEGYTPTKADLSADITLTPAERSGDSENTFCSLLEDNTSDKEVKDITYQKLKESKKSDLVGQSLSREVLVKQWLTSKTESREDNSSPQSDSSELSSDKVALQINPALKSETPACDLSSQQMTLPKLNMQEWKETEADSITKLSPRASSEGSASLEDSGHVSGASTQENTPEHRRTDSLQSQASMASSKLSTLTDKESEDDPDIDEIVRSHRSLQGSMGGSRGNLLSAMTESRESIVSFYSNAGDVDYGKIPITGDIQFGLDYNYRTGTLEIQMTQCKGLAPADTRRNRSDPYIKTYLLPDKTRSGKRKTKIKKHTLNPVFDEKLRYLISKSELENRTLWVTVWHNDRFGRNDFLGEVTINFDYYRFGDSAAKWYKLQERFEQPTSLLTYKGDIILCLKYVPPEQVNRDSPSPSRKKARKPKLLGDKGQLHVLIKEARNLTAVRSNGYSDPFCKGQLQPDKEKQKTQVIKKECNPAWNCTMVFEDVTAENLREKSLELTIWDHDKLSSNDFLGGVRLNLGTGKSYGKIVDWMDARGEEISLWQAMVDRPNFWIDGALVLRSTMSKRK</sequence>
<feature type="compositionally biased region" description="Basic and acidic residues" evidence="4">
    <location>
        <begin position="623"/>
        <end position="649"/>
    </location>
</feature>
<feature type="compositionally biased region" description="Polar residues" evidence="4">
    <location>
        <begin position="159"/>
        <end position="171"/>
    </location>
</feature>
<dbReference type="InterPro" id="IPR000008">
    <property type="entry name" value="C2_dom"/>
</dbReference>
<dbReference type="SMART" id="SM00239">
    <property type="entry name" value="C2"/>
    <property type="match status" value="2"/>
</dbReference>
<evidence type="ECO:0000259" key="5">
    <source>
        <dbReference type="PROSITE" id="PS50004"/>
    </source>
</evidence>
<evidence type="ECO:0000256" key="4">
    <source>
        <dbReference type="SAM" id="MobiDB-lite"/>
    </source>
</evidence>
<feature type="compositionally biased region" description="Basic and acidic residues" evidence="4">
    <location>
        <begin position="206"/>
        <end position="217"/>
    </location>
</feature>
<evidence type="ECO:0000259" key="6">
    <source>
        <dbReference type="PROSITE" id="PS50916"/>
    </source>
</evidence>
<dbReference type="SUPFAM" id="SSF57903">
    <property type="entry name" value="FYVE/PHD zinc finger"/>
    <property type="match status" value="1"/>
</dbReference>
<dbReference type="Proteomes" id="UP000507470">
    <property type="component" value="Unassembled WGS sequence"/>
</dbReference>
<feature type="region of interest" description="Disordered" evidence="4">
    <location>
        <begin position="206"/>
        <end position="494"/>
    </location>
</feature>
<feature type="region of interest" description="Disordered" evidence="4">
    <location>
        <begin position="141"/>
        <end position="190"/>
    </location>
</feature>
<reference evidence="7 8" key="1">
    <citation type="submission" date="2020-06" db="EMBL/GenBank/DDBJ databases">
        <authorList>
            <person name="Li R."/>
            <person name="Bekaert M."/>
        </authorList>
    </citation>
    <scope>NUCLEOTIDE SEQUENCE [LARGE SCALE GENOMIC DNA]</scope>
    <source>
        <strain evidence="8">wild</strain>
    </source>
</reference>
<feature type="compositionally biased region" description="Low complexity" evidence="4">
    <location>
        <begin position="1522"/>
        <end position="1531"/>
    </location>
</feature>
<dbReference type="EMBL" id="CACVKT020003497">
    <property type="protein sequence ID" value="CAC5384247.1"/>
    <property type="molecule type" value="Genomic_DNA"/>
</dbReference>
<dbReference type="GO" id="GO:0070382">
    <property type="term" value="C:exocytic vesicle"/>
    <property type="evidence" value="ECO:0007669"/>
    <property type="project" value="TreeGrafter"/>
</dbReference>
<feature type="compositionally biased region" description="Polar residues" evidence="4">
    <location>
        <begin position="1155"/>
        <end position="1168"/>
    </location>
</feature>
<feature type="compositionally biased region" description="Basic and acidic residues" evidence="4">
    <location>
        <begin position="1094"/>
        <end position="1105"/>
    </location>
</feature>
<feature type="region of interest" description="Disordered" evidence="4">
    <location>
        <begin position="1403"/>
        <end position="1473"/>
    </location>
</feature>
<feature type="compositionally biased region" description="Basic and acidic residues" evidence="4">
    <location>
        <begin position="466"/>
        <end position="480"/>
    </location>
</feature>
<dbReference type="InterPro" id="IPR041282">
    <property type="entry name" value="FYVE_2"/>
</dbReference>
<evidence type="ECO:0000256" key="3">
    <source>
        <dbReference type="ARBA" id="ARBA00023136"/>
    </source>
</evidence>
<dbReference type="OrthoDB" id="195679at2759"/>
<keyword evidence="8" id="KW-1185">Reference proteome</keyword>
<feature type="compositionally biased region" description="Basic and acidic residues" evidence="4">
    <location>
        <begin position="951"/>
        <end position="975"/>
    </location>
</feature>
<feature type="compositionally biased region" description="Basic and acidic residues" evidence="4">
    <location>
        <begin position="1423"/>
        <end position="1437"/>
    </location>
</feature>
<evidence type="ECO:0000313" key="7">
    <source>
        <dbReference type="EMBL" id="CAC5384247.1"/>
    </source>
</evidence>
<dbReference type="Pfam" id="PF00168">
    <property type="entry name" value="C2"/>
    <property type="match status" value="2"/>
</dbReference>
<dbReference type="InterPro" id="IPR001565">
    <property type="entry name" value="Synaptotagmin"/>
</dbReference>
<feature type="compositionally biased region" description="Polar residues" evidence="4">
    <location>
        <begin position="606"/>
        <end position="616"/>
    </location>
</feature>
<dbReference type="PROSITE" id="PS50916">
    <property type="entry name" value="RABBD"/>
    <property type="match status" value="1"/>
</dbReference>
<feature type="compositionally biased region" description="Basic and acidic residues" evidence="4">
    <location>
        <begin position="1403"/>
        <end position="1414"/>
    </location>
</feature>
<evidence type="ECO:0000256" key="2">
    <source>
        <dbReference type="ARBA" id="ARBA00022737"/>
    </source>
</evidence>
<feature type="region of interest" description="Disordered" evidence="4">
    <location>
        <begin position="951"/>
        <end position="982"/>
    </location>
</feature>
<feature type="compositionally biased region" description="Polar residues" evidence="4">
    <location>
        <begin position="655"/>
        <end position="683"/>
    </location>
</feature>
<feature type="domain" description="C2" evidence="5">
    <location>
        <begin position="1689"/>
        <end position="1811"/>
    </location>
</feature>
<feature type="region of interest" description="Disordered" evidence="4">
    <location>
        <begin position="1568"/>
        <end position="1639"/>
    </location>
</feature>
<feature type="compositionally biased region" description="Polar residues" evidence="4">
    <location>
        <begin position="285"/>
        <end position="304"/>
    </location>
</feature>
<accession>A0A6J8BPM4</accession>
<dbReference type="Gene3D" id="2.60.40.150">
    <property type="entry name" value="C2 domain"/>
    <property type="match status" value="2"/>
</dbReference>
<evidence type="ECO:0000313" key="8">
    <source>
        <dbReference type="Proteomes" id="UP000507470"/>
    </source>
</evidence>
<protein>
    <submittedName>
        <fullName evidence="7">SYTL</fullName>
    </submittedName>
</protein>
<feature type="domain" description="C2" evidence="5">
    <location>
        <begin position="1846"/>
        <end position="1968"/>
    </location>
</feature>
<comment type="subcellular location">
    <subcellularLocation>
        <location evidence="1">Membrane</location>
    </subcellularLocation>
</comment>
<dbReference type="GO" id="GO:0006887">
    <property type="term" value="P:exocytosis"/>
    <property type="evidence" value="ECO:0007669"/>
    <property type="project" value="TreeGrafter"/>
</dbReference>
<dbReference type="PANTHER" id="PTHR45716:SF2">
    <property type="entry name" value="BITESIZE, ISOFORM I"/>
    <property type="match status" value="1"/>
</dbReference>
<feature type="compositionally biased region" description="Polar residues" evidence="4">
    <location>
        <begin position="1614"/>
        <end position="1629"/>
    </location>
</feature>